<reference evidence="1 2" key="1">
    <citation type="submission" date="2019-07" db="EMBL/GenBank/DDBJ databases">
        <authorList>
            <person name="Hibberd C M."/>
            <person name="Gehrig L. J."/>
            <person name="Chang H.-W."/>
            <person name="Venkatesh S."/>
        </authorList>
    </citation>
    <scope>NUCLEOTIDE SEQUENCE [LARGE SCALE GENOMIC DNA]</scope>
    <source>
        <strain evidence="1">Bifidobacterium_longum_subsp_infantis_JG_Bg463</strain>
    </source>
</reference>
<sequence>MPLGGLGLHRVNRTVKSDCPVALGQRFDGLLSNVRVGAIGKGDSVMTFLDDLQFVAVIVDDDFAVLMIGLQIGLDGVVVILLQLASVEHHITVSGLAIGQLRVLVRVDAHSRGKCGCVDGGNLMILNLDGHRVLQQGVQCGLCLVGDIVRHHRIGGLQADVDGLRLI</sequence>
<organism evidence="1 2">
    <name type="scientific">Bifidobacterium longum subsp. infantis</name>
    <dbReference type="NCBI Taxonomy" id="1682"/>
    <lineage>
        <taxon>Bacteria</taxon>
        <taxon>Bacillati</taxon>
        <taxon>Actinomycetota</taxon>
        <taxon>Actinomycetes</taxon>
        <taxon>Bifidobacteriales</taxon>
        <taxon>Bifidobacteriaceae</taxon>
        <taxon>Bifidobacterium</taxon>
    </lineage>
</organism>
<protein>
    <submittedName>
        <fullName evidence="1">Uncharacterized protein</fullName>
    </submittedName>
</protein>
<dbReference type="AlphaFoldDB" id="A0A564VZE8"/>
<evidence type="ECO:0000313" key="1">
    <source>
        <dbReference type="EMBL" id="VUX37730.1"/>
    </source>
</evidence>
<proteinExistence type="predicted"/>
<gene>
    <name evidence="1" type="ORF">BLJG463_02186</name>
</gene>
<accession>A0A564VZE8</accession>
<name>A0A564VZE8_BIFLI</name>
<evidence type="ECO:0000313" key="2">
    <source>
        <dbReference type="Proteomes" id="UP000345266"/>
    </source>
</evidence>
<dbReference type="Proteomes" id="UP000345266">
    <property type="component" value="Unassembled WGS sequence"/>
</dbReference>
<dbReference type="EMBL" id="CABHNT010000049">
    <property type="protein sequence ID" value="VUX37730.1"/>
    <property type="molecule type" value="Genomic_DNA"/>
</dbReference>